<dbReference type="Proteomes" id="UP001064048">
    <property type="component" value="Chromosome 7"/>
</dbReference>
<evidence type="ECO:0000313" key="2">
    <source>
        <dbReference type="Proteomes" id="UP001064048"/>
    </source>
</evidence>
<accession>A0ACC0K7I9</accession>
<reference evidence="1 2" key="1">
    <citation type="journal article" date="2022" name="Genome Biol. Evol.">
        <title>The Spruce Budworm Genome: Reconstructing the Evolutionary History of Antifreeze Proteins.</title>
        <authorList>
            <person name="Beliveau C."/>
            <person name="Gagne P."/>
            <person name="Picq S."/>
            <person name="Vernygora O."/>
            <person name="Keeling C.I."/>
            <person name="Pinkney K."/>
            <person name="Doucet D."/>
            <person name="Wen F."/>
            <person name="Johnston J.S."/>
            <person name="Maaroufi H."/>
            <person name="Boyle B."/>
            <person name="Laroche J."/>
            <person name="Dewar K."/>
            <person name="Juretic N."/>
            <person name="Blackburn G."/>
            <person name="Nisole A."/>
            <person name="Brunet B."/>
            <person name="Brandao M."/>
            <person name="Lumley L."/>
            <person name="Duan J."/>
            <person name="Quan G."/>
            <person name="Lucarotti C.J."/>
            <person name="Roe A.D."/>
            <person name="Sperling F.A.H."/>
            <person name="Levesque R.C."/>
            <person name="Cusson M."/>
        </authorList>
    </citation>
    <scope>NUCLEOTIDE SEQUENCE [LARGE SCALE GENOMIC DNA]</scope>
    <source>
        <strain evidence="1">Glfc:IPQL:Cfum</strain>
    </source>
</reference>
<name>A0ACC0K7I9_CHOFU</name>
<comment type="caution">
    <text evidence="1">The sequence shown here is derived from an EMBL/GenBank/DDBJ whole genome shotgun (WGS) entry which is preliminary data.</text>
</comment>
<sequence>MPPVSEWSDEKTLTFINLLSAEPAIWDPRHKQHKLKHKVDSAWARIGERMNIPVEQLKIKKRSLMASFRPLINKKKSSLRSESSADEVYQPTWFAYDAMEQFLGSIYYDAQKTNAEDDSVAPSADEWSNEIVLQFIDLLATEPAIWDPRNKQNKVRNKVHEAWTRIEEAMNIPIEQLKAKKKSLMASFRPLVHKKKTSLRSATAADDIYQPTWFAYEAMEQFLGPIYDVPTNPDVDSENENTQDEDTLNESTRNKNASTSGQKKRRMNLDDAQTDLSNSFQILNNILSNKNHEEDDCDIYAKLLATKLRKYPDDLRQRIMYKIDGLLLDNPFSPSATHWTTTYSSSHSSTPSSTYIIPGSSACTSPENDIPRSPITISMTEDSACWQNSDYLSSLAENTSELQNSINISSQDNDSKSTQGSRRPIF</sequence>
<proteinExistence type="predicted"/>
<gene>
    <name evidence="1" type="ORF">MSG28_004670</name>
</gene>
<dbReference type="EMBL" id="CM046107">
    <property type="protein sequence ID" value="KAI8432220.1"/>
    <property type="molecule type" value="Genomic_DNA"/>
</dbReference>
<keyword evidence="2" id="KW-1185">Reference proteome</keyword>
<evidence type="ECO:0000313" key="1">
    <source>
        <dbReference type="EMBL" id="KAI8432220.1"/>
    </source>
</evidence>
<organism evidence="1 2">
    <name type="scientific">Choristoneura fumiferana</name>
    <name type="common">Spruce budworm moth</name>
    <name type="synonym">Archips fumiferana</name>
    <dbReference type="NCBI Taxonomy" id="7141"/>
    <lineage>
        <taxon>Eukaryota</taxon>
        <taxon>Metazoa</taxon>
        <taxon>Ecdysozoa</taxon>
        <taxon>Arthropoda</taxon>
        <taxon>Hexapoda</taxon>
        <taxon>Insecta</taxon>
        <taxon>Pterygota</taxon>
        <taxon>Neoptera</taxon>
        <taxon>Endopterygota</taxon>
        <taxon>Lepidoptera</taxon>
        <taxon>Glossata</taxon>
        <taxon>Ditrysia</taxon>
        <taxon>Tortricoidea</taxon>
        <taxon>Tortricidae</taxon>
        <taxon>Tortricinae</taxon>
        <taxon>Choristoneura</taxon>
    </lineage>
</organism>
<protein>
    <submittedName>
        <fullName evidence="1">Uncharacterized protein</fullName>
    </submittedName>
</protein>